<sequence length="825" mass="90346">MAEQLRKRIEALKLRKAAAEDALAAPKPPAAQPARAESPPQVPPSASVNKAAPSLPLANLPPAFMSPHNAVVKYRDSIKDPLCAPFSTGNAVALFRALLGSFSDVAVSRGKRGRSPTGEDEVGGSTRTQSNMHVSVGQEQQQQQQQQQRGHVPDDGRQISLDAPNEDYKKVNTNGHDTTSSSLRTVAFHFFPHLKARCFTNSAKGEGNGNDSSSISFSKSPDAIGRPGKTARDEAGSVIVSGKLHAPCRSVNNYAMVCPIAHGVYGVVYSATERQPAAMHTDGATKRGSRMFALKQVRKRWLAESEVGFPPYLLREFDLLLRLRHPNIVRAREVVLLDKVRGSDEDAERGGGLFGSRNETPPHAQGAGEGAATMRGEEMRKMSENCDNSNHSASNVEKPSGDAGEVQQKLPRVSENMRDVYLVMEHCPYDLKSFMYRNHEGGFRLHLSSRNTHPDAPKNFLSRVKCVMQQLFSGLAFLHDHRILHRDIKTSNILISSEGLVKLCDFGLARLYREGQDLTTNVVTLMYRAPELHFGLRDYSYRLDVWSLACIMAELFLQEPLFHAEEEARHFACICDTIGIPTEETFSGLYKLQDAVRVMRSLKQYNRDNKLSEVFARSPRAGASTLPPSGLDLLQRILRWNPMERLSAREALNHEFFREDPLPCSPDELLRPLPSAVVAGGGASKQVTPISKEAKLAEPTSGSDAVPQGNTEARQGDLDRVKSLPPEEEQNTVADALAEKTADATSLLDQARRGGTEGSGAHEIMPDVPGSPMSDTNPKQSTVGSHKSMRDGVSPVSEDEAHRVSHQARLQANKDCDDSALSNGQ</sequence>
<proteinExistence type="inferred from homology"/>
<dbReference type="GO" id="GO:0005634">
    <property type="term" value="C:nucleus"/>
    <property type="evidence" value="ECO:0007669"/>
    <property type="project" value="TreeGrafter"/>
</dbReference>
<keyword evidence="2" id="KW-0723">Serine/threonine-protein kinase</keyword>
<feature type="region of interest" description="Disordered" evidence="7">
    <location>
        <begin position="344"/>
        <end position="407"/>
    </location>
</feature>
<keyword evidence="4" id="KW-0547">Nucleotide-binding</keyword>
<dbReference type="InterPro" id="IPR050108">
    <property type="entry name" value="CDK"/>
</dbReference>
<dbReference type="PROSITE" id="PS00108">
    <property type="entry name" value="PROTEIN_KINASE_ST"/>
    <property type="match status" value="1"/>
</dbReference>
<name>G0TRZ2_TRYVY</name>
<feature type="region of interest" description="Disordered" evidence="7">
    <location>
        <begin position="18"/>
        <end position="50"/>
    </location>
</feature>
<evidence type="ECO:0000256" key="7">
    <source>
        <dbReference type="SAM" id="MobiDB-lite"/>
    </source>
</evidence>
<evidence type="ECO:0000259" key="8">
    <source>
        <dbReference type="PROSITE" id="PS50011"/>
    </source>
</evidence>
<dbReference type="InterPro" id="IPR000719">
    <property type="entry name" value="Prot_kinase_dom"/>
</dbReference>
<evidence type="ECO:0000256" key="1">
    <source>
        <dbReference type="ARBA" id="ARBA00006485"/>
    </source>
</evidence>
<dbReference type="Pfam" id="PF00069">
    <property type="entry name" value="Pkinase"/>
    <property type="match status" value="1"/>
</dbReference>
<dbReference type="PANTHER" id="PTHR24056">
    <property type="entry name" value="CELL DIVISION PROTEIN KINASE"/>
    <property type="match status" value="1"/>
</dbReference>
<feature type="compositionally biased region" description="Low complexity" evidence="7">
    <location>
        <begin position="138"/>
        <end position="148"/>
    </location>
</feature>
<feature type="region of interest" description="Disordered" evidence="7">
    <location>
        <begin position="692"/>
        <end position="732"/>
    </location>
</feature>
<evidence type="ECO:0000313" key="9">
    <source>
        <dbReference type="EMBL" id="CCC46716.1"/>
    </source>
</evidence>
<feature type="region of interest" description="Disordered" evidence="7">
    <location>
        <begin position="752"/>
        <end position="825"/>
    </location>
</feature>
<protein>
    <recommendedName>
        <fullName evidence="8">Protein kinase domain-containing protein</fullName>
    </recommendedName>
</protein>
<reference evidence="9" key="1">
    <citation type="journal article" date="2012" name="Proc. Natl. Acad. Sci. U.S.A.">
        <title>Antigenic diversity is generated by distinct evolutionary mechanisms in African trypanosome species.</title>
        <authorList>
            <person name="Jackson A.P."/>
            <person name="Berry A."/>
            <person name="Aslett M."/>
            <person name="Allison H.C."/>
            <person name="Burton P."/>
            <person name="Vavrova-Anderson J."/>
            <person name="Brown R."/>
            <person name="Browne H."/>
            <person name="Corton N."/>
            <person name="Hauser H."/>
            <person name="Gamble J."/>
            <person name="Gilderthorp R."/>
            <person name="Marcello L."/>
            <person name="McQuillan J."/>
            <person name="Otto T.D."/>
            <person name="Quail M.A."/>
            <person name="Sanders M.J."/>
            <person name="van Tonder A."/>
            <person name="Ginger M.L."/>
            <person name="Field M.C."/>
            <person name="Barry J.D."/>
            <person name="Hertz-Fowler C."/>
            <person name="Berriman M."/>
        </authorList>
    </citation>
    <scope>NUCLEOTIDE SEQUENCE</scope>
    <source>
        <strain evidence="9">Y486</strain>
    </source>
</reference>
<dbReference type="SMART" id="SM00220">
    <property type="entry name" value="S_TKc"/>
    <property type="match status" value="1"/>
</dbReference>
<dbReference type="InterPro" id="IPR008271">
    <property type="entry name" value="Ser/Thr_kinase_AS"/>
</dbReference>
<dbReference type="GO" id="GO:0007346">
    <property type="term" value="P:regulation of mitotic cell cycle"/>
    <property type="evidence" value="ECO:0007669"/>
    <property type="project" value="TreeGrafter"/>
</dbReference>
<dbReference type="EMBL" id="HE573018">
    <property type="protein sequence ID" value="CCC46716.1"/>
    <property type="molecule type" value="Genomic_DNA"/>
</dbReference>
<accession>G0TRZ2</accession>
<dbReference type="Gene3D" id="1.10.510.10">
    <property type="entry name" value="Transferase(Phosphotransferase) domain 1"/>
    <property type="match status" value="1"/>
</dbReference>
<keyword evidence="6" id="KW-0067">ATP-binding</keyword>
<feature type="region of interest" description="Disordered" evidence="7">
    <location>
        <begin position="201"/>
        <end position="232"/>
    </location>
</feature>
<dbReference type="SUPFAM" id="SSF56112">
    <property type="entry name" value="Protein kinase-like (PK-like)"/>
    <property type="match status" value="1"/>
</dbReference>
<organism evidence="9">
    <name type="scientific">Trypanosoma vivax (strain Y486)</name>
    <dbReference type="NCBI Taxonomy" id="1055687"/>
    <lineage>
        <taxon>Eukaryota</taxon>
        <taxon>Discoba</taxon>
        <taxon>Euglenozoa</taxon>
        <taxon>Kinetoplastea</taxon>
        <taxon>Metakinetoplastina</taxon>
        <taxon>Trypanosomatida</taxon>
        <taxon>Trypanosomatidae</taxon>
        <taxon>Trypanosoma</taxon>
        <taxon>Duttonella</taxon>
    </lineage>
</organism>
<feature type="compositionally biased region" description="Polar residues" evidence="7">
    <location>
        <begin position="773"/>
        <end position="785"/>
    </location>
</feature>
<dbReference type="FunFam" id="1.10.510.10:FF:001063">
    <property type="entry name" value="Protein kinase-like protein"/>
    <property type="match status" value="1"/>
</dbReference>
<feature type="compositionally biased region" description="Polar residues" evidence="7">
    <location>
        <begin position="385"/>
        <end position="397"/>
    </location>
</feature>
<feature type="compositionally biased region" description="Polar residues" evidence="7">
    <location>
        <begin position="700"/>
        <end position="713"/>
    </location>
</feature>
<dbReference type="Gene3D" id="3.30.200.20">
    <property type="entry name" value="Phosphorylase Kinase, domain 1"/>
    <property type="match status" value="2"/>
</dbReference>
<dbReference type="VEuPathDB" id="TriTrypDB:TvY486_0201290"/>
<evidence type="ECO:0000256" key="5">
    <source>
        <dbReference type="ARBA" id="ARBA00022777"/>
    </source>
</evidence>
<gene>
    <name evidence="9" type="ORF">TVY486_0201290</name>
</gene>
<dbReference type="AlphaFoldDB" id="G0TRZ2"/>
<keyword evidence="5" id="KW-0418">Kinase</keyword>
<dbReference type="OMA" id="HIKKMWL"/>
<dbReference type="InterPro" id="IPR011009">
    <property type="entry name" value="Kinase-like_dom_sf"/>
</dbReference>
<dbReference type="GO" id="GO:0004674">
    <property type="term" value="F:protein serine/threonine kinase activity"/>
    <property type="evidence" value="ECO:0007669"/>
    <property type="project" value="UniProtKB-KW"/>
</dbReference>
<evidence type="ECO:0000256" key="3">
    <source>
        <dbReference type="ARBA" id="ARBA00022679"/>
    </source>
</evidence>
<dbReference type="PROSITE" id="PS50011">
    <property type="entry name" value="PROTEIN_KINASE_DOM"/>
    <property type="match status" value="1"/>
</dbReference>
<evidence type="ECO:0000256" key="4">
    <source>
        <dbReference type="ARBA" id="ARBA00022741"/>
    </source>
</evidence>
<feature type="compositionally biased region" description="Basic and acidic residues" evidence="7">
    <location>
        <begin position="375"/>
        <end position="384"/>
    </location>
</feature>
<feature type="domain" description="Protein kinase" evidence="8">
    <location>
        <begin position="254"/>
        <end position="657"/>
    </location>
</feature>
<dbReference type="GO" id="GO:0005524">
    <property type="term" value="F:ATP binding"/>
    <property type="evidence" value="ECO:0007669"/>
    <property type="project" value="UniProtKB-KW"/>
</dbReference>
<feature type="region of interest" description="Disordered" evidence="7">
    <location>
        <begin position="107"/>
        <end position="179"/>
    </location>
</feature>
<keyword evidence="3" id="KW-0808">Transferase</keyword>
<evidence type="ECO:0000256" key="6">
    <source>
        <dbReference type="ARBA" id="ARBA00022840"/>
    </source>
</evidence>
<comment type="similarity">
    <text evidence="1">Belongs to the protein kinase superfamily. CMGC Ser/Thr protein kinase family. CDC2/CDKX subfamily.</text>
</comment>
<dbReference type="PANTHER" id="PTHR24056:SF107">
    <property type="entry name" value="CYCLIN-DEPENDENT KINASE 11A-RELATED"/>
    <property type="match status" value="1"/>
</dbReference>
<evidence type="ECO:0000256" key="2">
    <source>
        <dbReference type="ARBA" id="ARBA00022527"/>
    </source>
</evidence>